<comment type="caution">
    <text evidence="2">The sequence shown here is derived from an EMBL/GenBank/DDBJ whole genome shotgun (WGS) entry which is preliminary data.</text>
</comment>
<dbReference type="Proteomes" id="UP000030152">
    <property type="component" value="Unassembled WGS sequence"/>
</dbReference>
<feature type="transmembrane region" description="Helical" evidence="1">
    <location>
        <begin position="72"/>
        <end position="92"/>
    </location>
</feature>
<keyword evidence="1" id="KW-1133">Transmembrane helix</keyword>
<sequence>MEKFRTNGFYLLTLFGFMAFTTPFIKYPSSVKITDANPLYIHYEKLSGIDMVWESVAVLFNPADKLYEESGIVSGIVALLIAIVLLVQFAGVVFKKRNLIFYSAIVLFAAFLVNLMLLAKEGFVTVRWGYFIYLIIEAAIILLIPFASKKQPKNN</sequence>
<keyword evidence="1" id="KW-0812">Transmembrane</keyword>
<organism evidence="2 3">
    <name type="scientific">Flavobacterium rivuli WB 3.3-2 = DSM 21788</name>
    <dbReference type="NCBI Taxonomy" id="1121895"/>
    <lineage>
        <taxon>Bacteria</taxon>
        <taxon>Pseudomonadati</taxon>
        <taxon>Bacteroidota</taxon>
        <taxon>Flavobacteriia</taxon>
        <taxon>Flavobacteriales</taxon>
        <taxon>Flavobacteriaceae</taxon>
        <taxon>Flavobacterium</taxon>
    </lineage>
</organism>
<name>A0A0A2M4R3_9FLAO</name>
<dbReference type="RefSeq" id="WP_020214181.1">
    <property type="nucleotide sequence ID" value="NZ_JRLX01000009.1"/>
</dbReference>
<feature type="transmembrane region" description="Helical" evidence="1">
    <location>
        <begin position="130"/>
        <end position="148"/>
    </location>
</feature>
<accession>A0A0A2M4R3</accession>
<feature type="transmembrane region" description="Helical" evidence="1">
    <location>
        <begin position="99"/>
        <end position="118"/>
    </location>
</feature>
<reference evidence="2 3" key="1">
    <citation type="submission" date="2013-09" db="EMBL/GenBank/DDBJ databases">
        <authorList>
            <person name="Zeng Z."/>
            <person name="Chen C."/>
        </authorList>
    </citation>
    <scope>NUCLEOTIDE SEQUENCE [LARGE SCALE GENOMIC DNA]</scope>
    <source>
        <strain evidence="2 3">WB 3.3-2</strain>
    </source>
</reference>
<evidence type="ECO:0000313" key="2">
    <source>
        <dbReference type="EMBL" id="KGO86596.1"/>
    </source>
</evidence>
<gene>
    <name evidence="2" type="ORF">Q765_10250</name>
</gene>
<dbReference type="EMBL" id="JRLX01000009">
    <property type="protein sequence ID" value="KGO86596.1"/>
    <property type="molecule type" value="Genomic_DNA"/>
</dbReference>
<evidence type="ECO:0000313" key="3">
    <source>
        <dbReference type="Proteomes" id="UP000030152"/>
    </source>
</evidence>
<keyword evidence="3" id="KW-1185">Reference proteome</keyword>
<dbReference type="eggNOG" id="ENOG502ZYQP">
    <property type="taxonomic scope" value="Bacteria"/>
</dbReference>
<feature type="transmembrane region" description="Helical" evidence="1">
    <location>
        <begin position="7"/>
        <end position="25"/>
    </location>
</feature>
<keyword evidence="1" id="KW-0472">Membrane</keyword>
<proteinExistence type="predicted"/>
<protein>
    <submittedName>
        <fullName evidence="2">Uncharacterized protein</fullName>
    </submittedName>
</protein>
<evidence type="ECO:0000256" key="1">
    <source>
        <dbReference type="SAM" id="Phobius"/>
    </source>
</evidence>
<dbReference type="AlphaFoldDB" id="A0A0A2M4R3"/>
<dbReference type="STRING" id="1121895.GCA_000378485_03017"/>